<proteinExistence type="predicted"/>
<accession>A0A0B5DA20</accession>
<gene>
    <name evidence="2" type="ORF">CP978_09230</name>
    <name evidence="1" type="ORF">SNOD_08895</name>
</gene>
<protein>
    <submittedName>
        <fullName evidence="1">Uncharacterized protein</fullName>
    </submittedName>
</protein>
<dbReference type="RefSeq" id="WP_043439296.1">
    <property type="nucleotide sequence ID" value="NZ_CP009313.1"/>
</dbReference>
<evidence type="ECO:0000313" key="1">
    <source>
        <dbReference type="EMBL" id="AJE40134.1"/>
    </source>
</evidence>
<reference evidence="2 4" key="3">
    <citation type="submission" date="2017-09" db="EMBL/GenBank/DDBJ databases">
        <title>Streptomyces genome completion.</title>
        <authorList>
            <person name="Lee N."/>
            <person name="Cho B.-K."/>
        </authorList>
    </citation>
    <scope>NUCLEOTIDE SEQUENCE [LARGE SCALE GENOMIC DNA]</scope>
    <source>
        <strain evidence="2 4">ATCC 14899</strain>
    </source>
</reference>
<organism evidence="1 3">
    <name type="scientific">Streptomyces nodosus</name>
    <dbReference type="NCBI Taxonomy" id="40318"/>
    <lineage>
        <taxon>Bacteria</taxon>
        <taxon>Bacillati</taxon>
        <taxon>Actinomycetota</taxon>
        <taxon>Actinomycetes</taxon>
        <taxon>Kitasatosporales</taxon>
        <taxon>Streptomycetaceae</taxon>
        <taxon>Streptomyces</taxon>
    </lineage>
</organism>
<dbReference type="Proteomes" id="UP000325763">
    <property type="component" value="Chromosome"/>
</dbReference>
<evidence type="ECO:0000313" key="3">
    <source>
        <dbReference type="Proteomes" id="UP000031526"/>
    </source>
</evidence>
<name>A0A0B5DA20_9ACTN</name>
<keyword evidence="3" id="KW-1185">Reference proteome</keyword>
<dbReference type="AlphaFoldDB" id="A0A0B5DA20"/>
<sequence>MFALERGATGFYDPRDGPLPRTDTRALRAAWHASARVAGGRVSEWTEQRYPRTYHTAPVADRGGLYRALCHAYLPLVAYVGDPRFRHVHEFRDPPAWSRPFTESGFTVLSLEQLNTPLGDVDTTVLTDAEWREVRIWEATTLGGVLFNSWD</sequence>
<reference evidence="1 3" key="2">
    <citation type="journal article" date="2016" name="Appl. Microbiol. Biotechnol.">
        <title>Exploiting the genome sequence of Streptomyces nodosus for enhanced antibiotic production.</title>
        <authorList>
            <person name="Sweeney P."/>
            <person name="Murphy C.D."/>
            <person name="Caffrey P."/>
        </authorList>
    </citation>
    <scope>NUCLEOTIDE SEQUENCE [LARGE SCALE GENOMIC DNA]</scope>
    <source>
        <strain evidence="1 3">ATCC 14899</strain>
    </source>
</reference>
<evidence type="ECO:0000313" key="4">
    <source>
        <dbReference type="Proteomes" id="UP000325763"/>
    </source>
</evidence>
<dbReference type="STRING" id="40318.SNOD_08895"/>
<reference evidence="3" key="1">
    <citation type="submission" date="2014-09" db="EMBL/GenBank/DDBJ databases">
        <title>Sequence of the Streptomyces nodosus genome.</title>
        <authorList>
            <person name="Sweeney P."/>
            <person name="Stephens N."/>
            <person name="Murphy C."/>
            <person name="Caffrey P."/>
        </authorList>
    </citation>
    <scope>NUCLEOTIDE SEQUENCE [LARGE SCALE GENOMIC DNA]</scope>
    <source>
        <strain evidence="3">ATCC 14899</strain>
    </source>
</reference>
<dbReference type="HOGENOM" id="CLU_139204_0_0_11"/>
<dbReference type="OrthoDB" id="6313019at2"/>
<evidence type="ECO:0000313" key="2">
    <source>
        <dbReference type="EMBL" id="QEV38712.1"/>
    </source>
</evidence>
<dbReference type="KEGG" id="snq:CP978_09230"/>
<dbReference type="EMBL" id="CP023747">
    <property type="protein sequence ID" value="QEV38712.1"/>
    <property type="molecule type" value="Genomic_DNA"/>
</dbReference>
<dbReference type="EMBL" id="CP009313">
    <property type="protein sequence ID" value="AJE40134.1"/>
    <property type="molecule type" value="Genomic_DNA"/>
</dbReference>
<dbReference type="Proteomes" id="UP000031526">
    <property type="component" value="Chromosome"/>
</dbReference>